<protein>
    <submittedName>
        <fullName evidence="7">MurR/RpiR family transcriptional regulator</fullName>
    </submittedName>
    <submittedName>
        <fullName evidence="6">Transcriptional regulator, RpiR-type</fullName>
    </submittedName>
</protein>
<dbReference type="EMBL" id="CAMTCP010000144">
    <property type="protein sequence ID" value="CAI3572737.1"/>
    <property type="molecule type" value="Genomic_DNA"/>
</dbReference>
<evidence type="ECO:0000259" key="4">
    <source>
        <dbReference type="PROSITE" id="PS51071"/>
    </source>
</evidence>
<dbReference type="GeneID" id="68879418"/>
<keyword evidence="1" id="KW-0805">Transcription regulation</keyword>
<dbReference type="InterPro" id="IPR000281">
    <property type="entry name" value="HTH_RpiR"/>
</dbReference>
<sequence length="247" mass="28775">MFTYKQIESLNDLELQVYEYIIKNHDIVLKLTIRELAKNVHVSTTTILRFCKKMDCEGFYEFKYKLKEQIAETDKDFKLNTDDYAIMDYFERSNQPSEVQKILDATKIIHKSKQIIFLGIGTSGILAKYASRCFVNIGRFAVYIDYPYFLVPDGFYDEIVIIVFSVTGETEDIINQLRQFRNFDCVIISITNSEMSTIAKLSDLVISYYLPLQIKGEKKVNLTSQIPVMNIIEKLTFHLSQLECNNK</sequence>
<reference evidence="7 8" key="1">
    <citation type="submission" date="2017-10" db="EMBL/GenBank/DDBJ databases">
        <title>Effective Description of Clostridium neonatale sp. nov. linked to necrotizing enterocolitis in neonates and a clarification of species assignable to the genus Clostridium (Prazmowski 1880) emend. Lawson and Rainey 2016.</title>
        <authorList>
            <person name="Bernard K."/>
            <person name="Burdz T."/>
            <person name="Wiebe D."/>
            <person name="Balcewich B."/>
            <person name="Alfa M."/>
            <person name="Bernier A.-M."/>
        </authorList>
    </citation>
    <scope>NUCLEOTIDE SEQUENCE [LARGE SCALE GENOMIC DNA]</scope>
    <source>
        <strain evidence="7 8">LCDC99A005</strain>
    </source>
</reference>
<comment type="caution">
    <text evidence="7">The sequence shown here is derived from an EMBL/GenBank/DDBJ whole genome shotgun (WGS) entry which is preliminary data.</text>
</comment>
<evidence type="ECO:0000256" key="2">
    <source>
        <dbReference type="ARBA" id="ARBA00023125"/>
    </source>
</evidence>
<dbReference type="PROSITE" id="PS51464">
    <property type="entry name" value="SIS"/>
    <property type="match status" value="1"/>
</dbReference>
<dbReference type="PROSITE" id="PS51071">
    <property type="entry name" value="HTH_RPIR"/>
    <property type="match status" value="1"/>
</dbReference>
<dbReference type="GO" id="GO:0097367">
    <property type="term" value="F:carbohydrate derivative binding"/>
    <property type="evidence" value="ECO:0007669"/>
    <property type="project" value="InterPro"/>
</dbReference>
<dbReference type="SUPFAM" id="SSF46689">
    <property type="entry name" value="Homeodomain-like"/>
    <property type="match status" value="1"/>
</dbReference>
<name>A0A2A7MDD3_9CLOT</name>
<dbReference type="CDD" id="cd05013">
    <property type="entry name" value="SIS_RpiR"/>
    <property type="match status" value="1"/>
</dbReference>
<evidence type="ECO:0000259" key="5">
    <source>
        <dbReference type="PROSITE" id="PS51464"/>
    </source>
</evidence>
<dbReference type="InterPro" id="IPR046348">
    <property type="entry name" value="SIS_dom_sf"/>
</dbReference>
<evidence type="ECO:0000313" key="6">
    <source>
        <dbReference type="EMBL" id="CAI3572737.1"/>
    </source>
</evidence>
<evidence type="ECO:0000313" key="7">
    <source>
        <dbReference type="EMBL" id="PEG29108.1"/>
    </source>
</evidence>
<keyword evidence="8" id="KW-1185">Reference proteome</keyword>
<feature type="domain" description="HTH rpiR-type" evidence="4">
    <location>
        <begin position="1"/>
        <end position="73"/>
    </location>
</feature>
<dbReference type="Proteomes" id="UP000220840">
    <property type="component" value="Unassembled WGS sequence"/>
</dbReference>
<accession>A0A2A7MDD3</accession>
<dbReference type="EMBL" id="PDCJ01000005">
    <property type="protein sequence ID" value="PEG29108.1"/>
    <property type="molecule type" value="Genomic_DNA"/>
</dbReference>
<dbReference type="GO" id="GO:0003677">
    <property type="term" value="F:DNA binding"/>
    <property type="evidence" value="ECO:0007669"/>
    <property type="project" value="UniProtKB-KW"/>
</dbReference>
<dbReference type="InterPro" id="IPR035472">
    <property type="entry name" value="RpiR-like_SIS"/>
</dbReference>
<dbReference type="OrthoDB" id="9762536at2"/>
<feature type="domain" description="SIS" evidence="5">
    <location>
        <begin position="105"/>
        <end position="242"/>
    </location>
</feature>
<dbReference type="SUPFAM" id="SSF53697">
    <property type="entry name" value="SIS domain"/>
    <property type="match status" value="1"/>
</dbReference>
<reference evidence="6" key="2">
    <citation type="submission" date="2022-10" db="EMBL/GenBank/DDBJ databases">
        <authorList>
            <person name="Aires J."/>
            <person name="Mesa V."/>
        </authorList>
    </citation>
    <scope>NUCLEOTIDE SEQUENCE</scope>
    <source>
        <strain evidence="6">Clostridium neonatale JD116</strain>
    </source>
</reference>
<dbReference type="PANTHER" id="PTHR30514:SF1">
    <property type="entry name" value="HTH-TYPE TRANSCRIPTIONAL REGULATOR HEXR-RELATED"/>
    <property type="match status" value="1"/>
</dbReference>
<dbReference type="GO" id="GO:1901135">
    <property type="term" value="P:carbohydrate derivative metabolic process"/>
    <property type="evidence" value="ECO:0007669"/>
    <property type="project" value="InterPro"/>
</dbReference>
<dbReference type="GO" id="GO:0003700">
    <property type="term" value="F:DNA-binding transcription factor activity"/>
    <property type="evidence" value="ECO:0007669"/>
    <property type="project" value="InterPro"/>
</dbReference>
<dbReference type="RefSeq" id="WP_058293294.1">
    <property type="nucleotide sequence ID" value="NZ_CAKJVD010000078.1"/>
</dbReference>
<dbReference type="Gene3D" id="3.40.50.10490">
    <property type="entry name" value="Glucose-6-phosphate isomerase like protein, domain 1"/>
    <property type="match status" value="1"/>
</dbReference>
<keyword evidence="3" id="KW-0804">Transcription</keyword>
<keyword evidence="2" id="KW-0238">DNA-binding</keyword>
<proteinExistence type="predicted"/>
<evidence type="ECO:0000256" key="1">
    <source>
        <dbReference type="ARBA" id="ARBA00023015"/>
    </source>
</evidence>
<dbReference type="Gene3D" id="1.10.10.10">
    <property type="entry name" value="Winged helix-like DNA-binding domain superfamily/Winged helix DNA-binding domain"/>
    <property type="match status" value="1"/>
</dbReference>
<dbReference type="InterPro" id="IPR036388">
    <property type="entry name" value="WH-like_DNA-bd_sf"/>
</dbReference>
<dbReference type="Proteomes" id="UP001189143">
    <property type="component" value="Unassembled WGS sequence"/>
</dbReference>
<evidence type="ECO:0000256" key="3">
    <source>
        <dbReference type="ARBA" id="ARBA00023163"/>
    </source>
</evidence>
<dbReference type="InterPro" id="IPR047640">
    <property type="entry name" value="RpiR-like"/>
</dbReference>
<dbReference type="InterPro" id="IPR009057">
    <property type="entry name" value="Homeodomain-like_sf"/>
</dbReference>
<organism evidence="7 8">
    <name type="scientific">Clostridium neonatale</name>
    <dbReference type="NCBI Taxonomy" id="137838"/>
    <lineage>
        <taxon>Bacteria</taxon>
        <taxon>Bacillati</taxon>
        <taxon>Bacillota</taxon>
        <taxon>Clostridia</taxon>
        <taxon>Eubacteriales</taxon>
        <taxon>Clostridiaceae</taxon>
        <taxon>Clostridium</taxon>
    </lineage>
</organism>
<gene>
    <name evidence="6" type="ORF">CNEO2_220011</name>
    <name evidence="7" type="ORF">CQ394_19500</name>
</gene>
<dbReference type="AlphaFoldDB" id="A0A2A7MDD3"/>
<evidence type="ECO:0000313" key="8">
    <source>
        <dbReference type="Proteomes" id="UP000220840"/>
    </source>
</evidence>
<dbReference type="InterPro" id="IPR001347">
    <property type="entry name" value="SIS_dom"/>
</dbReference>
<dbReference type="PANTHER" id="PTHR30514">
    <property type="entry name" value="GLUCOKINASE"/>
    <property type="match status" value="1"/>
</dbReference>
<dbReference type="Pfam" id="PF01418">
    <property type="entry name" value="HTH_6"/>
    <property type="match status" value="1"/>
</dbReference>
<dbReference type="Pfam" id="PF01380">
    <property type="entry name" value="SIS"/>
    <property type="match status" value="1"/>
</dbReference>
<dbReference type="STRING" id="137838.GCA_001458595_00298"/>